<proteinExistence type="inferred from homology"/>
<evidence type="ECO:0000256" key="4">
    <source>
        <dbReference type="ARBA" id="ARBA00023143"/>
    </source>
</evidence>
<evidence type="ECO:0000313" key="10">
    <source>
        <dbReference type="Proteomes" id="UP000241206"/>
    </source>
</evidence>
<dbReference type="EMBL" id="PHHF01000012">
    <property type="protein sequence ID" value="PTD26949.1"/>
    <property type="molecule type" value="Genomic_DNA"/>
</dbReference>
<evidence type="ECO:0000259" key="7">
    <source>
        <dbReference type="Pfam" id="PF00460"/>
    </source>
</evidence>
<dbReference type="InterPro" id="IPR006299">
    <property type="entry name" value="FlgC"/>
</dbReference>
<name>A0A2T4I7A6_9SPHN</name>
<keyword evidence="4 6" id="KW-0975">Bacterial flagellum</keyword>
<evidence type="ECO:0000256" key="1">
    <source>
        <dbReference type="ARBA" id="ARBA00004117"/>
    </source>
</evidence>
<keyword evidence="9" id="KW-0966">Cell projection</keyword>
<evidence type="ECO:0000313" key="9">
    <source>
        <dbReference type="EMBL" id="PTD26949.1"/>
    </source>
</evidence>
<accession>A0A2T4I7A6</accession>
<dbReference type="GO" id="GO:0071978">
    <property type="term" value="P:bacterial-type flagellum-dependent swarming motility"/>
    <property type="evidence" value="ECO:0007669"/>
    <property type="project" value="TreeGrafter"/>
</dbReference>
<dbReference type="Pfam" id="PF00460">
    <property type="entry name" value="Flg_bb_rod"/>
    <property type="match status" value="1"/>
</dbReference>
<organism evidence="9 10">
    <name type="scientific">Edaphosphingomonas fennica</name>
    <dbReference type="NCBI Taxonomy" id="114404"/>
    <lineage>
        <taxon>Bacteria</taxon>
        <taxon>Pseudomonadati</taxon>
        <taxon>Pseudomonadota</taxon>
        <taxon>Alphaproteobacteria</taxon>
        <taxon>Sphingomonadales</taxon>
        <taxon>Rhizorhabdaceae</taxon>
        <taxon>Edaphosphingomonas</taxon>
    </lineage>
</organism>
<gene>
    <name evidence="9" type="primary">flgC</name>
    <name evidence="9" type="ORF">CV103_02600</name>
</gene>
<dbReference type="AlphaFoldDB" id="A0A2T4I7A6"/>
<comment type="caution">
    <text evidence="9">The sequence shown here is derived from an EMBL/GenBank/DDBJ whole genome shotgun (WGS) entry which is preliminary data.</text>
</comment>
<keyword evidence="9" id="KW-0282">Flagellum</keyword>
<dbReference type="InterPro" id="IPR010930">
    <property type="entry name" value="Flg_bb/hook_C_dom"/>
</dbReference>
<dbReference type="InterPro" id="IPR001444">
    <property type="entry name" value="Flag_bb_rod_N"/>
</dbReference>
<keyword evidence="9" id="KW-0969">Cilium</keyword>
<evidence type="ECO:0000256" key="3">
    <source>
        <dbReference type="ARBA" id="ARBA00017941"/>
    </source>
</evidence>
<feature type="domain" description="Flagellar basal body rod protein N-terminal" evidence="7">
    <location>
        <begin position="9"/>
        <end position="32"/>
    </location>
</feature>
<evidence type="ECO:0000256" key="6">
    <source>
        <dbReference type="RuleBase" id="RU362062"/>
    </source>
</evidence>
<comment type="subcellular location">
    <subcellularLocation>
        <location evidence="1 6">Bacterial flagellum basal body</location>
    </subcellularLocation>
</comment>
<dbReference type="RefSeq" id="WP_015458058.1">
    <property type="nucleotide sequence ID" value="NZ_PHHF01000012.1"/>
</dbReference>
<evidence type="ECO:0000256" key="5">
    <source>
        <dbReference type="ARBA" id="ARBA00025933"/>
    </source>
</evidence>
<comment type="similarity">
    <text evidence="2">Belongs to the flagella basal body rod proteins family.</text>
</comment>
<dbReference type="GO" id="GO:0030694">
    <property type="term" value="C:bacterial-type flagellum basal body, rod"/>
    <property type="evidence" value="ECO:0007669"/>
    <property type="project" value="UniProtKB-UniRule"/>
</dbReference>
<dbReference type="Proteomes" id="UP000241206">
    <property type="component" value="Unassembled WGS sequence"/>
</dbReference>
<dbReference type="PANTHER" id="PTHR30435">
    <property type="entry name" value="FLAGELLAR PROTEIN"/>
    <property type="match status" value="1"/>
</dbReference>
<dbReference type="NCBIfam" id="TIGR01395">
    <property type="entry name" value="FlgC"/>
    <property type="match status" value="1"/>
</dbReference>
<reference evidence="9 10" key="1">
    <citation type="submission" date="2017-11" db="EMBL/GenBank/DDBJ databases">
        <title>Sphingomonas oleivorans sp. nov., isolated from oil-contaminated soil.</title>
        <authorList>
            <person name="Wang L."/>
            <person name="Chen L."/>
        </authorList>
    </citation>
    <scope>NUCLEOTIDE SEQUENCE [LARGE SCALE GENOMIC DNA]</scope>
    <source>
        <strain evidence="9 10">K101</strain>
    </source>
</reference>
<protein>
    <recommendedName>
        <fullName evidence="3 6">Flagellar basal-body rod protein FlgC</fullName>
    </recommendedName>
</protein>
<evidence type="ECO:0000256" key="2">
    <source>
        <dbReference type="ARBA" id="ARBA00009677"/>
    </source>
</evidence>
<dbReference type="Pfam" id="PF06429">
    <property type="entry name" value="Flg_bbr_C"/>
    <property type="match status" value="1"/>
</dbReference>
<evidence type="ECO:0000259" key="8">
    <source>
        <dbReference type="Pfam" id="PF06429"/>
    </source>
</evidence>
<feature type="domain" description="Flagellar basal-body/hook protein C-terminal" evidence="8">
    <location>
        <begin position="89"/>
        <end position="133"/>
    </location>
</feature>
<sequence length="135" mass="14672">MDLKSSIGVSASGLRAQSLRMRIIAENLANSDSVARTAGGDPYRRRVATFKAEVDRATGATNVKVRSIEGDKTDFQRIYQPGNPAADTQGYVLRPNVNGLVEAADMKAAQRSYEANLNAIESARNLTMRTIDLLK</sequence>
<comment type="subunit">
    <text evidence="5 6">The basal body constitutes a major portion of the flagellar organelle and consists of four rings (L,P,S, and M) mounted on a central rod. The rod consists of about 26 subunits of FlgG in the distal portion, and FlgB, FlgC and FlgF are thought to build up the proximal portion of the rod with about 6 subunits each.</text>
</comment>
<dbReference type="PANTHER" id="PTHR30435:SF2">
    <property type="entry name" value="FLAGELLAR BASAL-BODY ROD PROTEIN FLGC"/>
    <property type="match status" value="1"/>
</dbReference>
<keyword evidence="10" id="KW-1185">Reference proteome</keyword>